<keyword evidence="11" id="KW-1185">Reference proteome</keyword>
<dbReference type="Pfam" id="PF02737">
    <property type="entry name" value="3HCDH_N"/>
    <property type="match status" value="1"/>
</dbReference>
<dbReference type="STRING" id="1125411.W908_01530"/>
<evidence type="ECO:0000256" key="1">
    <source>
        <dbReference type="ARBA" id="ARBA00005005"/>
    </source>
</evidence>
<dbReference type="Proteomes" id="UP000068905">
    <property type="component" value="Chromosome"/>
</dbReference>
<dbReference type="SUPFAM" id="SSF48179">
    <property type="entry name" value="6-phosphogluconate dehydrogenase C-terminal domain-like"/>
    <property type="match status" value="2"/>
</dbReference>
<evidence type="ECO:0000256" key="6">
    <source>
        <dbReference type="ARBA" id="ARBA00023098"/>
    </source>
</evidence>
<dbReference type="InterPro" id="IPR008927">
    <property type="entry name" value="6-PGluconate_DH-like_C_sf"/>
</dbReference>
<dbReference type="GO" id="GO:0006635">
    <property type="term" value="P:fatty acid beta-oxidation"/>
    <property type="evidence" value="ECO:0007669"/>
    <property type="project" value="UniProtKB-UniPathway"/>
</dbReference>
<dbReference type="GO" id="GO:0003857">
    <property type="term" value="F:(3S)-3-hydroxyacyl-CoA dehydrogenase (NAD+) activity"/>
    <property type="evidence" value="ECO:0007669"/>
    <property type="project" value="UniProtKB-EC"/>
</dbReference>
<keyword evidence="2" id="KW-0276">Fatty acid metabolism</keyword>
<proteinExistence type="predicted"/>
<dbReference type="PATRIC" id="fig|1125411.7.peg.301"/>
<dbReference type="UniPathway" id="UPA00659"/>
<dbReference type="RefSeq" id="WP_053819656.1">
    <property type="nucleotide sequence ID" value="NZ_CP006911.1"/>
</dbReference>
<comment type="catalytic activity">
    <reaction evidence="7">
        <text>a (3S)-3-hydroxyacyl-CoA + NAD(+) = a 3-oxoacyl-CoA + NADH + H(+)</text>
        <dbReference type="Rhea" id="RHEA:22432"/>
        <dbReference type="ChEBI" id="CHEBI:15378"/>
        <dbReference type="ChEBI" id="CHEBI:57318"/>
        <dbReference type="ChEBI" id="CHEBI:57540"/>
        <dbReference type="ChEBI" id="CHEBI:57945"/>
        <dbReference type="ChEBI" id="CHEBI:90726"/>
        <dbReference type="EC" id="1.1.1.35"/>
    </reaction>
</comment>
<keyword evidence="5" id="KW-0520">NAD</keyword>
<evidence type="ECO:0000259" key="9">
    <source>
        <dbReference type="Pfam" id="PF02737"/>
    </source>
</evidence>
<accession>A0A0M3T1N2</accession>
<comment type="pathway">
    <text evidence="1">Lipid metabolism; fatty acid beta-oxidation.</text>
</comment>
<dbReference type="PANTHER" id="PTHR48075">
    <property type="entry name" value="3-HYDROXYACYL-COA DEHYDROGENASE FAMILY PROTEIN"/>
    <property type="match status" value="1"/>
</dbReference>
<dbReference type="InterPro" id="IPR001753">
    <property type="entry name" value="Enoyl-CoA_hydra/iso"/>
</dbReference>
<dbReference type="InterPro" id="IPR006176">
    <property type="entry name" value="3-OHacyl-CoA_DH_NAD-bd"/>
</dbReference>
<dbReference type="InterPro" id="IPR029045">
    <property type="entry name" value="ClpP/crotonase-like_dom_sf"/>
</dbReference>
<dbReference type="CDD" id="cd06558">
    <property type="entry name" value="crotonase-like"/>
    <property type="match status" value="1"/>
</dbReference>
<dbReference type="InterPro" id="IPR006108">
    <property type="entry name" value="3HC_DH_C"/>
</dbReference>
<dbReference type="OrthoDB" id="5389341at2"/>
<dbReference type="KEGG" id="tsn:W908_01530"/>
<dbReference type="Pfam" id="PF00378">
    <property type="entry name" value="ECH_1"/>
    <property type="match status" value="1"/>
</dbReference>
<gene>
    <name evidence="10" type="ORF">W908_01530</name>
</gene>
<evidence type="ECO:0000256" key="2">
    <source>
        <dbReference type="ARBA" id="ARBA00022832"/>
    </source>
</evidence>
<reference evidence="10 11" key="1">
    <citation type="journal article" date="2015" name="Genome Announc.">
        <title>Genome Sequence of 'Candidatus Thioglobus singularis' Strain PS1, a Mixotroph from the SUP05 Clade of Marine Gammaproteobacteria.</title>
        <authorList>
            <person name="Marshall K.T."/>
            <person name="Morris R.M."/>
        </authorList>
    </citation>
    <scope>NUCLEOTIDE SEQUENCE [LARGE SCALE GENOMIC DNA]</scope>
    <source>
        <strain evidence="10 11">PS1</strain>
    </source>
</reference>
<keyword evidence="4" id="KW-0560">Oxidoreductase</keyword>
<evidence type="ECO:0000256" key="3">
    <source>
        <dbReference type="ARBA" id="ARBA00022963"/>
    </source>
</evidence>
<dbReference type="Gene3D" id="1.10.1040.50">
    <property type="match status" value="1"/>
</dbReference>
<dbReference type="Pfam" id="PF00725">
    <property type="entry name" value="3HCDH"/>
    <property type="match status" value="1"/>
</dbReference>
<keyword evidence="6" id="KW-0443">Lipid metabolism</keyword>
<evidence type="ECO:0000313" key="11">
    <source>
        <dbReference type="Proteomes" id="UP000068905"/>
    </source>
</evidence>
<keyword evidence="3" id="KW-0442">Lipid degradation</keyword>
<dbReference type="SUPFAM" id="SSF51735">
    <property type="entry name" value="NAD(P)-binding Rossmann-fold domains"/>
    <property type="match status" value="1"/>
</dbReference>
<feature type="domain" description="3-hydroxyacyl-CoA dehydrogenase C-terminal" evidence="8">
    <location>
        <begin position="190"/>
        <end position="289"/>
    </location>
</feature>
<dbReference type="EMBL" id="CP006911">
    <property type="protein sequence ID" value="ALE01401.1"/>
    <property type="molecule type" value="Genomic_DNA"/>
</dbReference>
<protein>
    <submittedName>
        <fullName evidence="10">3-hydroxyacyl-CoA dehydrogenase</fullName>
    </submittedName>
</protein>
<dbReference type="SUPFAM" id="SSF52096">
    <property type="entry name" value="ClpP/crotonase"/>
    <property type="match status" value="1"/>
</dbReference>
<feature type="domain" description="3-hydroxyacyl-CoA dehydrogenase NAD binding" evidence="9">
    <location>
        <begin position="11"/>
        <end position="186"/>
    </location>
</feature>
<evidence type="ECO:0000256" key="7">
    <source>
        <dbReference type="ARBA" id="ARBA00049556"/>
    </source>
</evidence>
<evidence type="ECO:0000313" key="10">
    <source>
        <dbReference type="EMBL" id="ALE01401.1"/>
    </source>
</evidence>
<evidence type="ECO:0000256" key="4">
    <source>
        <dbReference type="ARBA" id="ARBA00023002"/>
    </source>
</evidence>
<evidence type="ECO:0000256" key="5">
    <source>
        <dbReference type="ARBA" id="ARBA00023027"/>
    </source>
</evidence>
<evidence type="ECO:0000259" key="8">
    <source>
        <dbReference type="Pfam" id="PF00725"/>
    </source>
</evidence>
<dbReference type="InterPro" id="IPR036291">
    <property type="entry name" value="NAD(P)-bd_dom_sf"/>
</dbReference>
<sequence length="812" mass="90083">MKEFFDKAFTKIAVLGSGTMGGQIAAHFANLGFETLMFDTSEEALSKSIAMMKKLKPTPFASPSVPGLLKTSTYENLDALSSCDFIIESIVENLDIKKKLFKQISPHVNENAILVTNTSGLSIQKIAESAPDSLRSRIFGVHFFNPPRYLPLVELIRTSYSDESLLIKAEGFITSALGKEVVYAKDSPAFVANRIGVFSFMAVLRHAENFNLSADTVDALTGKRIGRPASATFRTLDVVGLDVMANVVKNIYENAKDDPWIELFQLPDWIEALIEKGSLGSKTRKGIYEKVGKDIFVFDPKGGEYRLSDKTISPKVKKIIKDSRTIENALLELSKCDDPQAQFLWSVHRDVFHYTAYHLEHVAETARCVDLALKSGFAWQKGIFEQVQVTGWSEVRELLNQDIQDGKTLSNQTLPVWVMDQAFVYSDEGAFNPNKNQFIPRSSHPVYERQLNKALLNGEKKGHLDILIDGESTKLIDIGDGVASVSFKTKMNVLSSSVLTELPECLDYLENNGFHALIFKQEQEHFCAGANLYEVISAIKLGLLEKDPGLSSNAKKKAFEVMHPELPKLGKLYSIKKTVRMLQDLLMRLKHGKILTIAAVDGLALGGGCELLLHCNRVVASMNSYIGLVEVGIGGIPAGCGSKEMALRAYLNKESDDIFPLLSKHFEQIAMAKVSASALEAKEMGYLKTEDVIIANPNELLYVAKNQALAMLESGFRSPLDDTFKVVGKAGYANIMAQVANLFEGNFMSKHDKYCISSLAKVMTGSLVEENTVVNSKMLLDLERKYFVELLGTQKTQDRIEFMLRNSKPLRN</sequence>
<dbReference type="AlphaFoldDB" id="A0A0M3T1N2"/>
<dbReference type="GO" id="GO:0070403">
    <property type="term" value="F:NAD+ binding"/>
    <property type="evidence" value="ECO:0007669"/>
    <property type="project" value="InterPro"/>
</dbReference>
<dbReference type="Gene3D" id="3.90.226.10">
    <property type="entry name" value="2-enoyl-CoA Hydratase, Chain A, domain 1"/>
    <property type="match status" value="1"/>
</dbReference>
<dbReference type="Gene3D" id="3.40.50.720">
    <property type="entry name" value="NAD(P)-binding Rossmann-like Domain"/>
    <property type="match status" value="1"/>
</dbReference>
<dbReference type="PANTHER" id="PTHR48075:SF7">
    <property type="entry name" value="3-HYDROXYACYL-COA DEHYDROGENASE-RELATED"/>
    <property type="match status" value="1"/>
</dbReference>
<name>A0A0M3T1N2_9GAMM</name>
<organism evidence="10 11">
    <name type="scientific">Candidatus Pseudothioglobus singularis PS1</name>
    <dbReference type="NCBI Taxonomy" id="1125411"/>
    <lineage>
        <taxon>Bacteria</taxon>
        <taxon>Pseudomonadati</taxon>
        <taxon>Pseudomonadota</taxon>
        <taxon>Gammaproteobacteria</taxon>
        <taxon>Candidatus Pseudothioglobaceae</taxon>
        <taxon>Candidatus Pseudothioglobus</taxon>
    </lineage>
</organism>